<protein>
    <recommendedName>
        <fullName evidence="1">DNA helicase Pif1-like 2B domain-containing protein</fullName>
    </recommendedName>
</protein>
<proteinExistence type="predicted"/>
<dbReference type="InterPro" id="IPR049163">
    <property type="entry name" value="Pif1-like_2B_dom"/>
</dbReference>
<dbReference type="Pfam" id="PF21530">
    <property type="entry name" value="Pif1_2B_dom"/>
    <property type="match status" value="1"/>
</dbReference>
<sequence>MRAQLFCNNLLEEAVNFPTEFLNSWDPSGLLPHQLHLKIGALVMLLRNLESPRLCNRMWLVVKNVLPHVIETTILMGYRIGDVFIPRIPLTPSDKQ</sequence>
<dbReference type="GO" id="GO:0005657">
    <property type="term" value="C:replication fork"/>
    <property type="evidence" value="ECO:0007669"/>
    <property type="project" value="TreeGrafter"/>
</dbReference>
<dbReference type="GO" id="GO:0006260">
    <property type="term" value="P:DNA replication"/>
    <property type="evidence" value="ECO:0007669"/>
    <property type="project" value="TreeGrafter"/>
</dbReference>
<dbReference type="STRING" id="37653.A0A0L8GS92"/>
<dbReference type="AlphaFoldDB" id="A0A0L8GS92"/>
<reference evidence="2" key="1">
    <citation type="submission" date="2015-07" db="EMBL/GenBank/DDBJ databases">
        <title>MeaNS - Measles Nucleotide Surveillance Program.</title>
        <authorList>
            <person name="Tran T."/>
            <person name="Druce J."/>
        </authorList>
    </citation>
    <scope>NUCLEOTIDE SEQUENCE</scope>
    <source>
        <strain evidence="2">UCB-OBI-ISO-001</strain>
        <tissue evidence="2">Gonad</tissue>
    </source>
</reference>
<feature type="domain" description="DNA helicase Pif1-like 2B" evidence="1">
    <location>
        <begin position="20"/>
        <end position="62"/>
    </location>
</feature>
<gene>
    <name evidence="2" type="ORF">OCBIM_22028700mg</name>
</gene>
<accession>A0A0L8GS92</accession>
<organism evidence="2">
    <name type="scientific">Octopus bimaculoides</name>
    <name type="common">California two-spotted octopus</name>
    <dbReference type="NCBI Taxonomy" id="37653"/>
    <lineage>
        <taxon>Eukaryota</taxon>
        <taxon>Metazoa</taxon>
        <taxon>Spiralia</taxon>
        <taxon>Lophotrochozoa</taxon>
        <taxon>Mollusca</taxon>
        <taxon>Cephalopoda</taxon>
        <taxon>Coleoidea</taxon>
        <taxon>Octopodiformes</taxon>
        <taxon>Octopoda</taxon>
        <taxon>Incirrata</taxon>
        <taxon>Octopodidae</taxon>
        <taxon>Octopus</taxon>
    </lineage>
</organism>
<evidence type="ECO:0000259" key="1">
    <source>
        <dbReference type="Pfam" id="PF21530"/>
    </source>
</evidence>
<dbReference type="PANTHER" id="PTHR23274">
    <property type="entry name" value="DNA HELICASE-RELATED"/>
    <property type="match status" value="1"/>
</dbReference>
<dbReference type="EMBL" id="KQ420559">
    <property type="protein sequence ID" value="KOF79936.1"/>
    <property type="molecule type" value="Genomic_DNA"/>
</dbReference>
<evidence type="ECO:0000313" key="2">
    <source>
        <dbReference type="EMBL" id="KOF79936.1"/>
    </source>
</evidence>
<dbReference type="PANTHER" id="PTHR23274:SF48">
    <property type="entry name" value="ATP-DEPENDENT DNA HELICASE"/>
    <property type="match status" value="1"/>
</dbReference>
<name>A0A0L8GS92_OCTBM</name>